<dbReference type="EMBL" id="VBAP01000047">
    <property type="protein sequence ID" value="TMI75163.1"/>
    <property type="molecule type" value="Genomic_DNA"/>
</dbReference>
<dbReference type="InterPro" id="IPR012902">
    <property type="entry name" value="N_methyl_site"/>
</dbReference>
<keyword evidence="1" id="KW-0812">Transmembrane</keyword>
<evidence type="ECO:0000256" key="1">
    <source>
        <dbReference type="SAM" id="Phobius"/>
    </source>
</evidence>
<protein>
    <recommendedName>
        <fullName evidence="4">Prepilin-type N-terminal cleavage/methylation domain-containing protein</fullName>
    </recommendedName>
</protein>
<organism evidence="2 3">
    <name type="scientific">Candidatus Segetimicrobium genomatis</name>
    <dbReference type="NCBI Taxonomy" id="2569760"/>
    <lineage>
        <taxon>Bacteria</taxon>
        <taxon>Bacillati</taxon>
        <taxon>Candidatus Sysuimicrobiota</taxon>
        <taxon>Candidatus Sysuimicrobiia</taxon>
        <taxon>Candidatus Sysuimicrobiales</taxon>
        <taxon>Candidatus Segetimicrobiaceae</taxon>
        <taxon>Candidatus Segetimicrobium</taxon>
    </lineage>
</organism>
<dbReference type="Pfam" id="PF07963">
    <property type="entry name" value="N_methyl"/>
    <property type="match status" value="1"/>
</dbReference>
<sequence length="162" mass="17112">MASDRRIRGATLLEVVVAIGLSAIVAVFVWQAGSLMVRLRVRAAAVVLVSDLRTVQARAIAERRPDRSHGLQFQVGSDRYLVVVHDGASVTLSQVRQLPAGVRTTYARFGGNTSTAALFGGTSLFGAPSGGGTVTLTGDRVRICVRLLPATGRIRVSQQGCP</sequence>
<evidence type="ECO:0000313" key="2">
    <source>
        <dbReference type="EMBL" id="TMI75163.1"/>
    </source>
</evidence>
<evidence type="ECO:0008006" key="4">
    <source>
        <dbReference type="Google" id="ProtNLM"/>
    </source>
</evidence>
<comment type="caution">
    <text evidence="2">The sequence shown here is derived from an EMBL/GenBank/DDBJ whole genome shotgun (WGS) entry which is preliminary data.</text>
</comment>
<proteinExistence type="predicted"/>
<keyword evidence="1" id="KW-0472">Membrane</keyword>
<keyword evidence="1" id="KW-1133">Transmembrane helix</keyword>
<evidence type="ECO:0000313" key="3">
    <source>
        <dbReference type="Proteomes" id="UP000318834"/>
    </source>
</evidence>
<gene>
    <name evidence="2" type="ORF">E6H05_06985</name>
</gene>
<accession>A0A537IV11</accession>
<dbReference type="Proteomes" id="UP000318834">
    <property type="component" value="Unassembled WGS sequence"/>
</dbReference>
<reference evidence="2 3" key="1">
    <citation type="journal article" date="2019" name="Nat. Microbiol.">
        <title>Mediterranean grassland soil C-N compound turnover is dependent on rainfall and depth, and is mediated by genomically divergent microorganisms.</title>
        <authorList>
            <person name="Diamond S."/>
            <person name="Andeer P.F."/>
            <person name="Li Z."/>
            <person name="Crits-Christoph A."/>
            <person name="Burstein D."/>
            <person name="Anantharaman K."/>
            <person name="Lane K.R."/>
            <person name="Thomas B.C."/>
            <person name="Pan C."/>
            <person name="Northen T.R."/>
            <person name="Banfield J.F."/>
        </authorList>
    </citation>
    <scope>NUCLEOTIDE SEQUENCE [LARGE SCALE GENOMIC DNA]</scope>
    <source>
        <strain evidence="2">NP_8</strain>
    </source>
</reference>
<feature type="transmembrane region" description="Helical" evidence="1">
    <location>
        <begin position="12"/>
        <end position="30"/>
    </location>
</feature>
<name>A0A537IV11_9BACT</name>
<dbReference type="AlphaFoldDB" id="A0A537IV11"/>